<accession>A0A6A0HB90</accession>
<evidence type="ECO:0000256" key="1">
    <source>
        <dbReference type="SAM" id="MobiDB-lite"/>
    </source>
</evidence>
<evidence type="ECO:0000256" key="2">
    <source>
        <dbReference type="SAM" id="SignalP"/>
    </source>
</evidence>
<dbReference type="AlphaFoldDB" id="A0A6A0HB90"/>
<reference evidence="3" key="3">
    <citation type="submission" date="2019-06" db="EMBL/GenBank/DDBJ databases">
        <authorList>
            <person name="Poynton C."/>
            <person name="Hasenbein S."/>
            <person name="Benoit J.B."/>
            <person name="Sepulveda M.S."/>
            <person name="Poelchau M.F."/>
            <person name="Murali S.C."/>
            <person name="Chen S."/>
            <person name="Glastad K.M."/>
            <person name="Werren J.H."/>
            <person name="Vineis J.H."/>
            <person name="Bowen J.L."/>
            <person name="Friedrich M."/>
            <person name="Jones J."/>
            <person name="Robertson H.M."/>
            <person name="Feyereisen R."/>
            <person name="Mechler-Hickson A."/>
            <person name="Mathers N."/>
            <person name="Lee C.E."/>
            <person name="Colbourne J.K."/>
            <person name="Biales A."/>
            <person name="Johnston J.S."/>
            <person name="Wellborn G.A."/>
            <person name="Rosendale A.J."/>
            <person name="Cridge A.G."/>
            <person name="Munoz-Torres M.C."/>
            <person name="Bain P.A."/>
            <person name="Manny A.R."/>
            <person name="Major K.M."/>
            <person name="Lambert F.N."/>
            <person name="Vulpe C.D."/>
            <person name="Tuck P."/>
            <person name="Blalock B.J."/>
            <person name="Lin Y.-Y."/>
            <person name="Smith M.E."/>
            <person name="Ochoa-Acuna H."/>
            <person name="Chen M.-J.M."/>
            <person name="Childers C.P."/>
            <person name="Qu J."/>
            <person name="Dugan S."/>
            <person name="Lee S.L."/>
            <person name="Chao H."/>
            <person name="Dinh H."/>
            <person name="Han Y."/>
            <person name="Doddapaneni H."/>
            <person name="Worley K.C."/>
            <person name="Muzny D.M."/>
            <person name="Gibbs R.A."/>
            <person name="Richards S."/>
        </authorList>
    </citation>
    <scope>NUCLEOTIDE SEQUENCE</scope>
    <source>
        <strain evidence="3">HAZT.00-mixed</strain>
        <tissue evidence="3">Whole organism</tissue>
    </source>
</reference>
<feature type="chain" id="PRO_5025510914" evidence="2">
    <location>
        <begin position="21"/>
        <end position="116"/>
    </location>
</feature>
<dbReference type="InterPro" id="IPR036249">
    <property type="entry name" value="Thioredoxin-like_sf"/>
</dbReference>
<dbReference type="Gene3D" id="3.40.30.50">
    <property type="entry name" value="Sep15/SelM thioredoxin-like domain, active-site redox motif"/>
    <property type="match status" value="1"/>
</dbReference>
<evidence type="ECO:0000313" key="3">
    <source>
        <dbReference type="EMBL" id="KAA0203050.1"/>
    </source>
</evidence>
<dbReference type="Proteomes" id="UP000711488">
    <property type="component" value="Unassembled WGS sequence"/>
</dbReference>
<dbReference type="SUPFAM" id="SSF52833">
    <property type="entry name" value="Thioredoxin-like"/>
    <property type="match status" value="1"/>
</dbReference>
<name>A0A6A0HB90_HYAAZ</name>
<sequence>MLLQVPVVLALVALVSSVRAEAEDALPIHDLKPARAKVELESNKNLVADGQHICYAGAAGVDCLATLEVERVSLSNLNQQQCNDVLLKKGFFKRKNADDPVPEEFLEGPYTPKQEL</sequence>
<feature type="signal peptide" evidence="2">
    <location>
        <begin position="1"/>
        <end position="20"/>
    </location>
</feature>
<dbReference type="EMBL" id="JQDR03002483">
    <property type="protein sequence ID" value="KAA0203050.1"/>
    <property type="molecule type" value="Genomic_DNA"/>
</dbReference>
<protein>
    <submittedName>
        <fullName evidence="3">Uncharacterized protein</fullName>
    </submittedName>
</protein>
<reference evidence="3" key="2">
    <citation type="journal article" date="2018" name="Environ. Sci. Technol.">
        <title>The Toxicogenome of Hyalella azteca: A Model for Sediment Ecotoxicology and Evolutionary Toxicology.</title>
        <authorList>
            <person name="Poynton H.C."/>
            <person name="Hasenbein S."/>
            <person name="Benoit J.B."/>
            <person name="Sepulveda M.S."/>
            <person name="Poelchau M.F."/>
            <person name="Hughes D.S.T."/>
            <person name="Murali S.C."/>
            <person name="Chen S."/>
            <person name="Glastad K.M."/>
            <person name="Goodisman M.A.D."/>
            <person name="Werren J.H."/>
            <person name="Vineis J.H."/>
            <person name="Bowen J.L."/>
            <person name="Friedrich M."/>
            <person name="Jones J."/>
            <person name="Robertson H.M."/>
            <person name="Feyereisen R."/>
            <person name="Mechler-Hickson A."/>
            <person name="Mathers N."/>
            <person name="Lee C.E."/>
            <person name="Colbourne J.K."/>
            <person name="Biales A."/>
            <person name="Johnston J.S."/>
            <person name="Wellborn G.A."/>
            <person name="Rosendale A.J."/>
            <person name="Cridge A.G."/>
            <person name="Munoz-Torres M.C."/>
            <person name="Bain P.A."/>
            <person name="Manny A.R."/>
            <person name="Major K.M."/>
            <person name="Lambert F.N."/>
            <person name="Vulpe C.D."/>
            <person name="Tuck P."/>
            <person name="Blalock B.J."/>
            <person name="Lin Y.Y."/>
            <person name="Smith M.E."/>
            <person name="Ochoa-Acuna H."/>
            <person name="Chen M.M."/>
            <person name="Childers C.P."/>
            <person name="Qu J."/>
            <person name="Dugan S."/>
            <person name="Lee S.L."/>
            <person name="Chao H."/>
            <person name="Dinh H."/>
            <person name="Han Y."/>
            <person name="Doddapaneni H."/>
            <person name="Worley K.C."/>
            <person name="Muzny D.M."/>
            <person name="Gibbs R.A."/>
            <person name="Richards S."/>
        </authorList>
    </citation>
    <scope>NUCLEOTIDE SEQUENCE</scope>
    <source>
        <strain evidence="3">HAZT.00-mixed</strain>
        <tissue evidence="3">Whole organism</tissue>
    </source>
</reference>
<dbReference type="InterPro" id="IPR038219">
    <property type="entry name" value="Sep15/SelM_sf"/>
</dbReference>
<dbReference type="OrthoDB" id="25165at2759"/>
<feature type="region of interest" description="Disordered" evidence="1">
    <location>
        <begin position="96"/>
        <end position="116"/>
    </location>
</feature>
<organism evidence="3">
    <name type="scientific">Hyalella azteca</name>
    <name type="common">Amphipod</name>
    <dbReference type="NCBI Taxonomy" id="294128"/>
    <lineage>
        <taxon>Eukaryota</taxon>
        <taxon>Metazoa</taxon>
        <taxon>Ecdysozoa</taxon>
        <taxon>Arthropoda</taxon>
        <taxon>Crustacea</taxon>
        <taxon>Multicrustacea</taxon>
        <taxon>Malacostraca</taxon>
        <taxon>Eumalacostraca</taxon>
        <taxon>Peracarida</taxon>
        <taxon>Amphipoda</taxon>
        <taxon>Senticaudata</taxon>
        <taxon>Talitrida</taxon>
        <taxon>Talitroidea</taxon>
        <taxon>Hyalellidae</taxon>
        <taxon>Hyalella</taxon>
    </lineage>
</organism>
<proteinExistence type="predicted"/>
<gene>
    <name evidence="3" type="ORF">HAZT_HAZT004193</name>
</gene>
<reference evidence="3" key="1">
    <citation type="submission" date="2014-08" db="EMBL/GenBank/DDBJ databases">
        <authorList>
            <person name="Murali S."/>
            <person name="Richards S."/>
            <person name="Bandaranaike D."/>
            <person name="Bellair M."/>
            <person name="Blankenburg K."/>
            <person name="Chao H."/>
            <person name="Dinh H."/>
            <person name="Doddapaneni H."/>
            <person name="Dugan-Rocha S."/>
            <person name="Elkadiri S."/>
            <person name="Gnanaolivu R."/>
            <person name="Hughes D."/>
            <person name="Lee S."/>
            <person name="Li M."/>
            <person name="Ming W."/>
            <person name="Munidasa M."/>
            <person name="Muniz J."/>
            <person name="Nguyen L."/>
            <person name="Osuji N."/>
            <person name="Pu L.-L."/>
            <person name="Puazo M."/>
            <person name="Skinner E."/>
            <person name="Qu C."/>
            <person name="Quiroz J."/>
            <person name="Raj R."/>
            <person name="Weissenberger G."/>
            <person name="Xin Y."/>
            <person name="Zou X."/>
            <person name="Han Y."/>
            <person name="Worley K."/>
            <person name="Muzny D."/>
            <person name="Gibbs R."/>
        </authorList>
    </citation>
    <scope>NUCLEOTIDE SEQUENCE</scope>
    <source>
        <strain evidence="3">HAZT.00-mixed</strain>
        <tissue evidence="3">Whole organism</tissue>
    </source>
</reference>
<keyword evidence="2" id="KW-0732">Signal</keyword>
<comment type="caution">
    <text evidence="3">The sequence shown here is derived from an EMBL/GenBank/DDBJ whole genome shotgun (WGS) entry which is preliminary data.</text>
</comment>